<dbReference type="PANTHER" id="PTHR11842:SF10">
    <property type="entry name" value="MITOTIC SPINDLE ASSEMBLY CHECKPOINT PROTEIN MAD2B"/>
    <property type="match status" value="1"/>
</dbReference>
<evidence type="ECO:0000313" key="3">
    <source>
        <dbReference type="Proteomes" id="UP001162162"/>
    </source>
</evidence>
<dbReference type="Proteomes" id="UP001162162">
    <property type="component" value="Unassembled WGS sequence"/>
</dbReference>
<dbReference type="PANTHER" id="PTHR11842">
    <property type="entry name" value="MITOTIC SPINDLE ASSEMBLY CHECKPOINT PROTEIN MAD2"/>
    <property type="match status" value="1"/>
</dbReference>
<feature type="domain" description="HORMA" evidence="1">
    <location>
        <begin position="6"/>
        <end position="184"/>
    </location>
</feature>
<dbReference type="AlphaFoldDB" id="A0AAV8Z459"/>
<dbReference type="GO" id="GO:0016035">
    <property type="term" value="C:zeta DNA polymerase complex"/>
    <property type="evidence" value="ECO:0007669"/>
    <property type="project" value="TreeGrafter"/>
</dbReference>
<dbReference type="SUPFAM" id="SSF56019">
    <property type="entry name" value="The spindle assembly checkpoint protein mad2"/>
    <property type="match status" value="1"/>
</dbReference>
<comment type="caution">
    <text evidence="2">The sequence shown here is derived from an EMBL/GenBank/DDBJ whole genome shotgun (WGS) entry which is preliminary data.</text>
</comment>
<organism evidence="2 3">
    <name type="scientific">Aromia moschata</name>
    <dbReference type="NCBI Taxonomy" id="1265417"/>
    <lineage>
        <taxon>Eukaryota</taxon>
        <taxon>Metazoa</taxon>
        <taxon>Ecdysozoa</taxon>
        <taxon>Arthropoda</taxon>
        <taxon>Hexapoda</taxon>
        <taxon>Insecta</taxon>
        <taxon>Pterygota</taxon>
        <taxon>Neoptera</taxon>
        <taxon>Endopterygota</taxon>
        <taxon>Coleoptera</taxon>
        <taxon>Polyphaga</taxon>
        <taxon>Cucujiformia</taxon>
        <taxon>Chrysomeloidea</taxon>
        <taxon>Cerambycidae</taxon>
        <taxon>Cerambycinae</taxon>
        <taxon>Callichromatini</taxon>
        <taxon>Aromia</taxon>
    </lineage>
</organism>
<dbReference type="InterPro" id="IPR045091">
    <property type="entry name" value="Mad2-like"/>
</dbReference>
<accession>A0AAV8Z459</accession>
<dbReference type="InterPro" id="IPR003511">
    <property type="entry name" value="HORMA_dom"/>
</dbReference>
<gene>
    <name evidence="2" type="ORF">NQ318_019676</name>
</gene>
<protein>
    <recommendedName>
        <fullName evidence="1">HORMA domain-containing protein</fullName>
    </recommendedName>
</protein>
<proteinExistence type="predicted"/>
<evidence type="ECO:0000313" key="2">
    <source>
        <dbReference type="EMBL" id="KAJ8958908.1"/>
    </source>
</evidence>
<evidence type="ECO:0000259" key="1">
    <source>
        <dbReference type="PROSITE" id="PS50815"/>
    </source>
</evidence>
<reference evidence="2" key="1">
    <citation type="journal article" date="2023" name="Insect Mol. Biol.">
        <title>Genome sequencing provides insights into the evolution of gene families encoding plant cell wall-degrading enzymes in longhorned beetles.</title>
        <authorList>
            <person name="Shin N.R."/>
            <person name="Okamura Y."/>
            <person name="Kirsch R."/>
            <person name="Pauchet Y."/>
        </authorList>
    </citation>
    <scope>NUCLEOTIDE SEQUENCE</scope>
    <source>
        <strain evidence="2">AMC_N1</strain>
    </source>
</reference>
<dbReference type="InterPro" id="IPR036570">
    <property type="entry name" value="HORMA_dom_sf"/>
</dbReference>
<dbReference type="Gene3D" id="3.30.900.10">
    <property type="entry name" value="HORMA domain"/>
    <property type="match status" value="1"/>
</dbReference>
<dbReference type="EMBL" id="JAPWTK010000015">
    <property type="protein sequence ID" value="KAJ8958908.1"/>
    <property type="molecule type" value="Genomic_DNA"/>
</dbReference>
<sequence length="184" mass="21449">MSSDRISVSDIVCEFFEVIVHSILHARKLYPETIFSTKRKYGVAVYQSVHPDINEYINQSLKAVHFHAKNNHLKKFFCKYVFDVVNIVNFVESDPFLVELERSLRDFIVKLHTTQNYLDDLPDETSFSVRIETTAYSSLEFNQEAEFEDFPWIELDSDEICDSSADIVPLHTVKCPFLTLQIDK</sequence>
<keyword evidence="3" id="KW-1185">Reference proteome</keyword>
<name>A0AAV8Z459_9CUCU</name>
<dbReference type="PROSITE" id="PS50815">
    <property type="entry name" value="HORMA"/>
    <property type="match status" value="1"/>
</dbReference>